<name>A0ACC2MB89_PERAE</name>
<sequence length="477" mass="52407">MHVLKVSWSGQTFALAKCNDSEGRKSRVRRSKEERKTMVESFINEFRTSNNGKFPSLNLTHKEVGGSFYTVREIVREIIQENKVLGPATTSLEEHRADHSSEQYVLHSLCVEPHSHLSSSEIGDAIDLGQEEVLSVTNDDQSTCEDVTISRGQSISRCYEMVESKDGETNILHFVHSDQQQNSYDGRYMNGNLVGEECKEEEATELSEPEQLRTQEDEMKHSQVNAHQKLGDELGKQNDIMETSAGSTADDGTVFRSMELDITSEANVVMNVDTSSISLLIQEQPSATTADCSSSKDSEALAMTGMLQSQETNLSTEKVELPSGVTTSDTISTGDMPSLAVDERTETETATSFPASESTLVNDFSTNKISYLSKGTGLESSISHDAESNLETYDQKHLVTGATLQQQSVPNNSQIEKVVSVATIDSVNGVSHSSATDRISSKLSEKATEEPAKAEETNPIWLALKAFVTAFVKFWVE</sequence>
<protein>
    <submittedName>
        <fullName evidence="1">Uncharacterized protein</fullName>
    </submittedName>
</protein>
<evidence type="ECO:0000313" key="2">
    <source>
        <dbReference type="Proteomes" id="UP001234297"/>
    </source>
</evidence>
<keyword evidence="2" id="KW-1185">Reference proteome</keyword>
<reference evidence="1 2" key="1">
    <citation type="journal article" date="2022" name="Hortic Res">
        <title>A haplotype resolved chromosomal level avocado genome allows analysis of novel avocado genes.</title>
        <authorList>
            <person name="Nath O."/>
            <person name="Fletcher S.J."/>
            <person name="Hayward A."/>
            <person name="Shaw L.M."/>
            <person name="Masouleh A.K."/>
            <person name="Furtado A."/>
            <person name="Henry R.J."/>
            <person name="Mitter N."/>
        </authorList>
    </citation>
    <scope>NUCLEOTIDE SEQUENCE [LARGE SCALE GENOMIC DNA]</scope>
    <source>
        <strain evidence="2">cv. Hass</strain>
    </source>
</reference>
<organism evidence="1 2">
    <name type="scientific">Persea americana</name>
    <name type="common">Avocado</name>
    <dbReference type="NCBI Taxonomy" id="3435"/>
    <lineage>
        <taxon>Eukaryota</taxon>
        <taxon>Viridiplantae</taxon>
        <taxon>Streptophyta</taxon>
        <taxon>Embryophyta</taxon>
        <taxon>Tracheophyta</taxon>
        <taxon>Spermatophyta</taxon>
        <taxon>Magnoliopsida</taxon>
        <taxon>Magnoliidae</taxon>
        <taxon>Laurales</taxon>
        <taxon>Lauraceae</taxon>
        <taxon>Persea</taxon>
    </lineage>
</organism>
<evidence type="ECO:0000313" key="1">
    <source>
        <dbReference type="EMBL" id="KAJ8642937.1"/>
    </source>
</evidence>
<gene>
    <name evidence="1" type="ORF">MRB53_004685</name>
</gene>
<comment type="caution">
    <text evidence="1">The sequence shown here is derived from an EMBL/GenBank/DDBJ whole genome shotgun (WGS) entry which is preliminary data.</text>
</comment>
<proteinExistence type="predicted"/>
<dbReference type="EMBL" id="CM056810">
    <property type="protein sequence ID" value="KAJ8642937.1"/>
    <property type="molecule type" value="Genomic_DNA"/>
</dbReference>
<accession>A0ACC2MB89</accession>
<dbReference type="Proteomes" id="UP001234297">
    <property type="component" value="Chromosome 2"/>
</dbReference>